<evidence type="ECO:0000256" key="3">
    <source>
        <dbReference type="ARBA" id="ARBA00024226"/>
    </source>
</evidence>
<evidence type="ECO:0000256" key="4">
    <source>
        <dbReference type="ARBA" id="ARBA00049194"/>
    </source>
</evidence>
<dbReference type="Pfam" id="PF00171">
    <property type="entry name" value="Aldedh"/>
    <property type="match status" value="1"/>
</dbReference>
<dbReference type="FunFam" id="3.40.605.10:FF:000007">
    <property type="entry name" value="NAD/NADP-dependent betaine aldehyde dehydrogenase"/>
    <property type="match status" value="1"/>
</dbReference>
<evidence type="ECO:0000313" key="7">
    <source>
        <dbReference type="Proteomes" id="UP001187682"/>
    </source>
</evidence>
<comment type="catalytic activity">
    <reaction evidence="4">
        <text>an aldehyde + NAD(+) + H2O = a carboxylate + NADH + 2 H(+)</text>
        <dbReference type="Rhea" id="RHEA:16185"/>
        <dbReference type="ChEBI" id="CHEBI:15377"/>
        <dbReference type="ChEBI" id="CHEBI:15378"/>
        <dbReference type="ChEBI" id="CHEBI:17478"/>
        <dbReference type="ChEBI" id="CHEBI:29067"/>
        <dbReference type="ChEBI" id="CHEBI:57540"/>
        <dbReference type="ChEBI" id="CHEBI:57945"/>
        <dbReference type="EC" id="1.2.1.3"/>
    </reaction>
</comment>
<dbReference type="AlphaFoldDB" id="A0AAE8N6S9"/>
<accession>A0AAE8N6S9</accession>
<sequence>MDDLAFFNTINNDRSSSENQESLLAPRSNKPLWKVPLATTADVDAAVAASQEAFRSWRQTPLEERQSQVRGLARLLEENKALLSGIISQETGKSTLMSDMEVDGSIDFLKFNAAQSLDDEIAFEDESLKIVTTYHPLGVVAAICPWNFPLVLAIAKVAASLVTGNCMIIKPSPFTPYSTLKFVELASAILPPGVLQALNGGGDVGAMLTQHPGVQKLSFTGSAATGKRIMASAAGSLKRITLELGGNDGCIVCDDVDVERVAREVAMGCFFHAGQMCVATKRVYVHRSVYPEFMTHFLRTVDGLKTDAPVEEPSVFGPISNKMQFEIVKALIEDCEKNGYEVLTGGTNGVGNGLWVSPTVVNNPPDDSRIVKEEQFGPIIPIMIWDTENEVVRRVNDTDCGLGGSIWGKDQERIQRMARSLETSTVWLNTSPRPVPMGHMAGWKESGIGGEWGRQGLLAYCQVQTLQISKSQV</sequence>
<reference evidence="6" key="1">
    <citation type="submission" date="2018-03" db="EMBL/GenBank/DDBJ databases">
        <authorList>
            <person name="Guldener U."/>
        </authorList>
    </citation>
    <scope>NUCLEOTIDE SEQUENCE</scope>
</reference>
<evidence type="ECO:0000256" key="2">
    <source>
        <dbReference type="ARBA" id="ARBA00023002"/>
    </source>
</evidence>
<keyword evidence="7" id="KW-1185">Reference proteome</keyword>
<evidence type="ECO:0000313" key="6">
    <source>
        <dbReference type="EMBL" id="SPO06188.1"/>
    </source>
</evidence>
<dbReference type="InterPro" id="IPR016162">
    <property type="entry name" value="Ald_DH_N"/>
</dbReference>
<dbReference type="EMBL" id="ONZQ02000015">
    <property type="protein sequence ID" value="SPO06188.1"/>
    <property type="molecule type" value="Genomic_DNA"/>
</dbReference>
<dbReference type="PANTHER" id="PTHR11699">
    <property type="entry name" value="ALDEHYDE DEHYDROGENASE-RELATED"/>
    <property type="match status" value="1"/>
</dbReference>
<dbReference type="Gene3D" id="3.40.309.10">
    <property type="entry name" value="Aldehyde Dehydrogenase, Chain A, domain 2"/>
    <property type="match status" value="1"/>
</dbReference>
<evidence type="ECO:0000256" key="1">
    <source>
        <dbReference type="ARBA" id="ARBA00009986"/>
    </source>
</evidence>
<dbReference type="PROSITE" id="PS00070">
    <property type="entry name" value="ALDEHYDE_DEHYDR_CYS"/>
    <property type="match status" value="1"/>
</dbReference>
<comment type="caution">
    <text evidence="6">The sequence shown here is derived from an EMBL/GenBank/DDBJ whole genome shotgun (WGS) entry which is preliminary data.</text>
</comment>
<feature type="domain" description="Aldehyde dehydrogenase" evidence="5">
    <location>
        <begin position="19"/>
        <end position="465"/>
    </location>
</feature>
<gene>
    <name evidence="6" type="ORF">DNG_08877</name>
</gene>
<dbReference type="InterPro" id="IPR044086">
    <property type="entry name" value="LUC3-like"/>
</dbReference>
<evidence type="ECO:0000259" key="5">
    <source>
        <dbReference type="Pfam" id="PF00171"/>
    </source>
</evidence>
<dbReference type="Proteomes" id="UP001187682">
    <property type="component" value="Unassembled WGS sequence"/>
</dbReference>
<dbReference type="GO" id="GO:0004029">
    <property type="term" value="F:aldehyde dehydrogenase (NAD+) activity"/>
    <property type="evidence" value="ECO:0007669"/>
    <property type="project" value="UniProtKB-EC"/>
</dbReference>
<organism evidence="6 7">
    <name type="scientific">Cephalotrichum gorgonifer</name>
    <dbReference type="NCBI Taxonomy" id="2041049"/>
    <lineage>
        <taxon>Eukaryota</taxon>
        <taxon>Fungi</taxon>
        <taxon>Dikarya</taxon>
        <taxon>Ascomycota</taxon>
        <taxon>Pezizomycotina</taxon>
        <taxon>Sordariomycetes</taxon>
        <taxon>Hypocreomycetidae</taxon>
        <taxon>Microascales</taxon>
        <taxon>Microascaceae</taxon>
        <taxon>Cephalotrichum</taxon>
    </lineage>
</organism>
<dbReference type="InterPro" id="IPR015590">
    <property type="entry name" value="Aldehyde_DH_dom"/>
</dbReference>
<protein>
    <recommendedName>
        <fullName evidence="3">aldehyde dehydrogenase (NAD(+))</fullName>
        <ecNumber evidence="3">1.2.1.3</ecNumber>
    </recommendedName>
</protein>
<dbReference type="InterPro" id="IPR016163">
    <property type="entry name" value="Ald_DH_C"/>
</dbReference>
<proteinExistence type="inferred from homology"/>
<dbReference type="SUPFAM" id="SSF53720">
    <property type="entry name" value="ALDH-like"/>
    <property type="match status" value="1"/>
</dbReference>
<dbReference type="Gene3D" id="3.40.605.10">
    <property type="entry name" value="Aldehyde Dehydrogenase, Chain A, domain 1"/>
    <property type="match status" value="1"/>
</dbReference>
<comment type="similarity">
    <text evidence="1">Belongs to the aldehyde dehydrogenase family.</text>
</comment>
<dbReference type="CDD" id="cd07106">
    <property type="entry name" value="ALDH_AldA-AAD23400"/>
    <property type="match status" value="1"/>
</dbReference>
<dbReference type="FunFam" id="3.40.309.10:FF:000009">
    <property type="entry name" value="Aldehyde dehydrogenase A"/>
    <property type="match status" value="1"/>
</dbReference>
<dbReference type="EC" id="1.2.1.3" evidence="3"/>
<name>A0AAE8N6S9_9PEZI</name>
<dbReference type="InterPro" id="IPR016161">
    <property type="entry name" value="Ald_DH/histidinol_DH"/>
</dbReference>
<keyword evidence="2" id="KW-0560">Oxidoreductase</keyword>
<dbReference type="InterPro" id="IPR016160">
    <property type="entry name" value="Ald_DH_CS_CYS"/>
</dbReference>